<comment type="caution">
    <text evidence="2">The sequence shown here is derived from an EMBL/GenBank/DDBJ whole genome shotgun (WGS) entry which is preliminary data.</text>
</comment>
<evidence type="ECO:0000313" key="3">
    <source>
        <dbReference type="Proteomes" id="UP000700596"/>
    </source>
</evidence>
<dbReference type="AlphaFoldDB" id="A0A9P9D9M8"/>
<evidence type="ECO:0000256" key="1">
    <source>
        <dbReference type="SAM" id="MobiDB-lite"/>
    </source>
</evidence>
<organism evidence="2 3">
    <name type="scientific">Dendryphion nanum</name>
    <dbReference type="NCBI Taxonomy" id="256645"/>
    <lineage>
        <taxon>Eukaryota</taxon>
        <taxon>Fungi</taxon>
        <taxon>Dikarya</taxon>
        <taxon>Ascomycota</taxon>
        <taxon>Pezizomycotina</taxon>
        <taxon>Dothideomycetes</taxon>
        <taxon>Pleosporomycetidae</taxon>
        <taxon>Pleosporales</taxon>
        <taxon>Torulaceae</taxon>
        <taxon>Dendryphion</taxon>
    </lineage>
</organism>
<gene>
    <name evidence="2" type="ORF">B0J11DRAFT_126979</name>
</gene>
<protein>
    <submittedName>
        <fullName evidence="2">Uncharacterized protein</fullName>
    </submittedName>
</protein>
<accession>A0A9P9D9M8</accession>
<proteinExistence type="predicted"/>
<name>A0A9P9D9M8_9PLEO</name>
<feature type="region of interest" description="Disordered" evidence="1">
    <location>
        <begin position="36"/>
        <end position="57"/>
    </location>
</feature>
<reference evidence="2" key="1">
    <citation type="journal article" date="2021" name="Nat. Commun.">
        <title>Genetic determinants of endophytism in the Arabidopsis root mycobiome.</title>
        <authorList>
            <person name="Mesny F."/>
            <person name="Miyauchi S."/>
            <person name="Thiergart T."/>
            <person name="Pickel B."/>
            <person name="Atanasova L."/>
            <person name="Karlsson M."/>
            <person name="Huettel B."/>
            <person name="Barry K.W."/>
            <person name="Haridas S."/>
            <person name="Chen C."/>
            <person name="Bauer D."/>
            <person name="Andreopoulos W."/>
            <person name="Pangilinan J."/>
            <person name="LaButti K."/>
            <person name="Riley R."/>
            <person name="Lipzen A."/>
            <person name="Clum A."/>
            <person name="Drula E."/>
            <person name="Henrissat B."/>
            <person name="Kohler A."/>
            <person name="Grigoriev I.V."/>
            <person name="Martin F.M."/>
            <person name="Hacquard S."/>
        </authorList>
    </citation>
    <scope>NUCLEOTIDE SEQUENCE</scope>
    <source>
        <strain evidence="2">MPI-CAGE-CH-0243</strain>
    </source>
</reference>
<evidence type="ECO:0000313" key="2">
    <source>
        <dbReference type="EMBL" id="KAH7115206.1"/>
    </source>
</evidence>
<dbReference type="EMBL" id="JAGMWT010000016">
    <property type="protein sequence ID" value="KAH7115206.1"/>
    <property type="molecule type" value="Genomic_DNA"/>
</dbReference>
<keyword evidence="3" id="KW-1185">Reference proteome</keyword>
<feature type="compositionally biased region" description="Polar residues" evidence="1">
    <location>
        <begin position="42"/>
        <end position="52"/>
    </location>
</feature>
<sequence>MPSLFLSLTLSLTHTPPLSFSPISHQCTRTITSTVPPPCIDNDSTTPSQRLTSHSERANRTVFAKRSDTASRIKGVPLACALKAYIACGLIASSGSFPPPSHIALALVSMRATHIIL</sequence>
<dbReference type="Proteomes" id="UP000700596">
    <property type="component" value="Unassembled WGS sequence"/>
</dbReference>